<proteinExistence type="predicted"/>
<reference evidence="2 3" key="1">
    <citation type="submission" date="2016-10" db="EMBL/GenBank/DDBJ databases">
        <authorList>
            <person name="de Groot N.N."/>
        </authorList>
    </citation>
    <scope>NUCLEOTIDE SEQUENCE [LARGE SCALE GENOMIC DNA]</scope>
    <source>
        <strain evidence="2 3">DSM 19981</strain>
    </source>
</reference>
<evidence type="ECO:0000313" key="2">
    <source>
        <dbReference type="EMBL" id="SFK60187.1"/>
    </source>
</evidence>
<dbReference type="InterPro" id="IPR003777">
    <property type="entry name" value="XdhC_CoxI"/>
</dbReference>
<accession>A0A1I4AW92</accession>
<keyword evidence="3" id="KW-1185">Reference proteome</keyword>
<dbReference type="STRING" id="1123062.SAMN02745775_104193"/>
<sequence length="109" mass="11141">MSTTTDSEDILATAARWAGEGETVAIATVVETWGSSPRPAGSRLAVTESGRIAGSVSGGCIEGAVAEVARQTMASGTPQLLDFGISDERAWEVGLACGGKLKVFVERLG</sequence>
<dbReference type="PANTHER" id="PTHR30388:SF4">
    <property type="entry name" value="MOLYBDENUM COFACTOR INSERTION CHAPERONE PAOD"/>
    <property type="match status" value="1"/>
</dbReference>
<dbReference type="Proteomes" id="UP000199473">
    <property type="component" value="Unassembled WGS sequence"/>
</dbReference>
<dbReference type="PANTHER" id="PTHR30388">
    <property type="entry name" value="ALDEHYDE OXIDOREDUCTASE MOLYBDENUM COFACTOR ASSEMBLY PROTEIN"/>
    <property type="match status" value="1"/>
</dbReference>
<gene>
    <name evidence="2" type="ORF">SAMN02745775_104193</name>
</gene>
<feature type="domain" description="XdhC- CoxI" evidence="1">
    <location>
        <begin position="17"/>
        <end position="84"/>
    </location>
</feature>
<dbReference type="RefSeq" id="WP_092960209.1">
    <property type="nucleotide sequence ID" value="NZ_FOSQ01000004.1"/>
</dbReference>
<evidence type="ECO:0000313" key="3">
    <source>
        <dbReference type="Proteomes" id="UP000199473"/>
    </source>
</evidence>
<dbReference type="Pfam" id="PF02625">
    <property type="entry name" value="XdhC_CoxI"/>
    <property type="match status" value="1"/>
</dbReference>
<dbReference type="InterPro" id="IPR052698">
    <property type="entry name" value="MoCofactor_Util/Proc"/>
</dbReference>
<dbReference type="OrthoDB" id="9815497at2"/>
<evidence type="ECO:0000259" key="1">
    <source>
        <dbReference type="Pfam" id="PF02625"/>
    </source>
</evidence>
<name>A0A1I4AW92_9PROT</name>
<dbReference type="AlphaFoldDB" id="A0A1I4AW92"/>
<protein>
    <submittedName>
        <fullName evidence="2">XdhC and CoxI family protein</fullName>
    </submittedName>
</protein>
<dbReference type="EMBL" id="FOSQ01000004">
    <property type="protein sequence ID" value="SFK60187.1"/>
    <property type="molecule type" value="Genomic_DNA"/>
</dbReference>
<organism evidence="2 3">
    <name type="scientific">Falsiroseomonas stagni DSM 19981</name>
    <dbReference type="NCBI Taxonomy" id="1123062"/>
    <lineage>
        <taxon>Bacteria</taxon>
        <taxon>Pseudomonadati</taxon>
        <taxon>Pseudomonadota</taxon>
        <taxon>Alphaproteobacteria</taxon>
        <taxon>Acetobacterales</taxon>
        <taxon>Roseomonadaceae</taxon>
        <taxon>Falsiroseomonas</taxon>
    </lineage>
</organism>